<evidence type="ECO:0000256" key="2">
    <source>
        <dbReference type="ARBA" id="ARBA00006840"/>
    </source>
</evidence>
<evidence type="ECO:0000256" key="6">
    <source>
        <dbReference type="PIRSR" id="PIRSR002419-1"/>
    </source>
</evidence>
<keyword evidence="5 7" id="KW-0472">Membrane</keyword>
<name>A0A8C4N1V7_EPTBU</name>
<dbReference type="Ensembl" id="ENSEBUT00000000706.1">
    <property type="protein sequence ID" value="ENSEBUP00000000411.1"/>
    <property type="gene ID" value="ENSEBUG00000000539.1"/>
</dbReference>
<organism evidence="8 9">
    <name type="scientific">Eptatretus burgeri</name>
    <name type="common">Inshore hagfish</name>
    <dbReference type="NCBI Taxonomy" id="7764"/>
    <lineage>
        <taxon>Eukaryota</taxon>
        <taxon>Metazoa</taxon>
        <taxon>Chordata</taxon>
        <taxon>Craniata</taxon>
        <taxon>Vertebrata</taxon>
        <taxon>Cyclostomata</taxon>
        <taxon>Myxini</taxon>
        <taxon>Myxiniformes</taxon>
        <taxon>Myxinidae</taxon>
        <taxon>Eptatretinae</taxon>
        <taxon>Eptatretus</taxon>
    </lineage>
</organism>
<feature type="transmembrane region" description="Helical" evidence="7">
    <location>
        <begin position="12"/>
        <end position="34"/>
    </location>
</feature>
<dbReference type="SUPFAM" id="SSF48652">
    <property type="entry name" value="Tetraspanin"/>
    <property type="match status" value="1"/>
</dbReference>
<evidence type="ECO:0000256" key="7">
    <source>
        <dbReference type="RuleBase" id="RU361218"/>
    </source>
</evidence>
<dbReference type="Gene3D" id="1.10.1450.10">
    <property type="entry name" value="Tetraspanin"/>
    <property type="match status" value="1"/>
</dbReference>
<evidence type="ECO:0000313" key="9">
    <source>
        <dbReference type="Proteomes" id="UP000694388"/>
    </source>
</evidence>
<feature type="transmembrane region" description="Helical" evidence="7">
    <location>
        <begin position="87"/>
        <end position="106"/>
    </location>
</feature>
<feature type="transmembrane region" description="Helical" evidence="7">
    <location>
        <begin position="196"/>
        <end position="219"/>
    </location>
</feature>
<comment type="similarity">
    <text evidence="2 7">Belongs to the tetraspanin (TM4SF) family.</text>
</comment>
<dbReference type="InterPro" id="IPR000301">
    <property type="entry name" value="Tetraspanin_animals"/>
</dbReference>
<evidence type="ECO:0000313" key="8">
    <source>
        <dbReference type="Ensembl" id="ENSEBUP00000000411.1"/>
    </source>
</evidence>
<dbReference type="AlphaFoldDB" id="A0A8C4N1V7"/>
<reference evidence="8" key="2">
    <citation type="submission" date="2025-09" db="UniProtKB">
        <authorList>
            <consortium name="Ensembl"/>
        </authorList>
    </citation>
    <scope>IDENTIFICATION</scope>
</reference>
<keyword evidence="9" id="KW-1185">Reference proteome</keyword>
<evidence type="ECO:0000256" key="4">
    <source>
        <dbReference type="ARBA" id="ARBA00022989"/>
    </source>
</evidence>
<dbReference type="PRINTS" id="PR00259">
    <property type="entry name" value="TMFOUR"/>
</dbReference>
<evidence type="ECO:0000256" key="3">
    <source>
        <dbReference type="ARBA" id="ARBA00022692"/>
    </source>
</evidence>
<dbReference type="PANTHER" id="PTHR19282">
    <property type="entry name" value="TETRASPANIN"/>
    <property type="match status" value="1"/>
</dbReference>
<dbReference type="Proteomes" id="UP000694388">
    <property type="component" value="Unplaced"/>
</dbReference>
<dbReference type="GO" id="GO:0005886">
    <property type="term" value="C:plasma membrane"/>
    <property type="evidence" value="ECO:0007669"/>
    <property type="project" value="TreeGrafter"/>
</dbReference>
<dbReference type="PIRSF" id="PIRSF002419">
    <property type="entry name" value="Tetraspanin"/>
    <property type="match status" value="1"/>
</dbReference>
<keyword evidence="6" id="KW-1015">Disulfide bond</keyword>
<dbReference type="GeneTree" id="ENSGT00940000165434"/>
<reference evidence="8" key="1">
    <citation type="submission" date="2025-08" db="UniProtKB">
        <authorList>
            <consortium name="Ensembl"/>
        </authorList>
    </citation>
    <scope>IDENTIFICATION</scope>
</reference>
<evidence type="ECO:0000256" key="1">
    <source>
        <dbReference type="ARBA" id="ARBA00004141"/>
    </source>
</evidence>
<dbReference type="InterPro" id="IPR008952">
    <property type="entry name" value="Tetraspanin_EC2_sf"/>
</dbReference>
<keyword evidence="3 7" id="KW-0812">Transmembrane</keyword>
<dbReference type="PANTHER" id="PTHR19282:SF51">
    <property type="entry name" value="TETRASPANIN"/>
    <property type="match status" value="1"/>
</dbReference>
<dbReference type="Pfam" id="PF00335">
    <property type="entry name" value="Tetraspanin"/>
    <property type="match status" value="1"/>
</dbReference>
<evidence type="ECO:0000256" key="5">
    <source>
        <dbReference type="ARBA" id="ARBA00023136"/>
    </source>
</evidence>
<feature type="disulfide bond" evidence="6">
    <location>
        <begin position="144"/>
        <end position="184"/>
    </location>
</feature>
<feature type="transmembrane region" description="Helical" evidence="7">
    <location>
        <begin position="54"/>
        <end position="75"/>
    </location>
</feature>
<dbReference type="OMA" id="WRDWLNG"/>
<keyword evidence="4 7" id="KW-1133">Transmembrane helix</keyword>
<feature type="disulfide bond" evidence="6">
    <location>
        <begin position="145"/>
        <end position="164"/>
    </location>
</feature>
<sequence length="242" mass="26656">MYVSCCGIKCVMLMAFIFLFWLAGMAIFTLGIWVKLALKVYLEISTNEYPNTPYYLLATGSAIITWGFLGCYGAATGNARLLRFYGAFQVLVLIGGFATGLSGLFYRKDIAGGFREGLHHALIRYGEDERSSDALESIQRALKCCGRDGNGSVPESCCVRRRGCQDSAFLRNDDHDLGTHRHGCFERLSVFMDENVFYIATCALGLALMQIVGIVLACVHATHLQGDGPVQEYRDIGTNAWA</sequence>
<proteinExistence type="inferred from homology"/>
<accession>A0A8C4N1V7</accession>
<protein>
    <recommendedName>
        <fullName evidence="7">Tetraspanin</fullName>
    </recommendedName>
</protein>
<dbReference type="InterPro" id="IPR018499">
    <property type="entry name" value="Tetraspanin/Peripherin"/>
</dbReference>
<comment type="subcellular location">
    <subcellularLocation>
        <location evidence="1 7">Membrane</location>
        <topology evidence="1 7">Multi-pass membrane protein</topology>
    </subcellularLocation>
</comment>